<organism evidence="2 3">
    <name type="scientific">Carnegiea gigantea</name>
    <dbReference type="NCBI Taxonomy" id="171969"/>
    <lineage>
        <taxon>Eukaryota</taxon>
        <taxon>Viridiplantae</taxon>
        <taxon>Streptophyta</taxon>
        <taxon>Embryophyta</taxon>
        <taxon>Tracheophyta</taxon>
        <taxon>Spermatophyta</taxon>
        <taxon>Magnoliopsida</taxon>
        <taxon>eudicotyledons</taxon>
        <taxon>Gunneridae</taxon>
        <taxon>Pentapetalae</taxon>
        <taxon>Caryophyllales</taxon>
        <taxon>Cactineae</taxon>
        <taxon>Cactaceae</taxon>
        <taxon>Cactoideae</taxon>
        <taxon>Echinocereeae</taxon>
        <taxon>Carnegiea</taxon>
    </lineage>
</organism>
<dbReference type="Proteomes" id="UP001153076">
    <property type="component" value="Unassembled WGS sequence"/>
</dbReference>
<gene>
    <name evidence="2" type="ORF">Cgig2_022981</name>
</gene>
<proteinExistence type="predicted"/>
<evidence type="ECO:0000313" key="2">
    <source>
        <dbReference type="EMBL" id="KAJ8431039.1"/>
    </source>
</evidence>
<protein>
    <submittedName>
        <fullName evidence="2">Uncharacterized protein</fullName>
    </submittedName>
</protein>
<reference evidence="2" key="1">
    <citation type="submission" date="2022-04" db="EMBL/GenBank/DDBJ databases">
        <title>Carnegiea gigantea Genome sequencing and assembly v2.</title>
        <authorList>
            <person name="Copetti D."/>
            <person name="Sanderson M.J."/>
            <person name="Burquez A."/>
            <person name="Wojciechowski M.F."/>
        </authorList>
    </citation>
    <scope>NUCLEOTIDE SEQUENCE</scope>
    <source>
        <strain evidence="2">SGP5-SGP5p</strain>
        <tissue evidence="2">Aerial part</tissue>
    </source>
</reference>
<accession>A0A9Q1Q763</accession>
<comment type="caution">
    <text evidence="2">The sequence shown here is derived from an EMBL/GenBank/DDBJ whole genome shotgun (WGS) entry which is preliminary data.</text>
</comment>
<feature type="region of interest" description="Disordered" evidence="1">
    <location>
        <begin position="150"/>
        <end position="181"/>
    </location>
</feature>
<keyword evidence="3" id="KW-1185">Reference proteome</keyword>
<evidence type="ECO:0000313" key="3">
    <source>
        <dbReference type="Proteomes" id="UP001153076"/>
    </source>
</evidence>
<feature type="region of interest" description="Disordered" evidence="1">
    <location>
        <begin position="1"/>
        <end position="117"/>
    </location>
</feature>
<dbReference type="AlphaFoldDB" id="A0A9Q1Q763"/>
<evidence type="ECO:0000256" key="1">
    <source>
        <dbReference type="SAM" id="MobiDB-lite"/>
    </source>
</evidence>
<sequence>MAVGSRAKASECSADPAASSGPVEDSGFSNAPPASRTLNGDLHFASSPQRPGAEVLPTSSSSSLVGTSTSSSSDGASASSSSEGLSTGSSSDEASTSSSKQAALDGPGRVVLKKRGRISTEPVLEVVAKGLEDDSPRPISKFMVEVIGSIQGPENRKSKSSNREPWNWLPSASEGEADALREPEQIVAEAERRQEGERARLVNGRLRRCTLQPSDFSNVVLLILRD</sequence>
<feature type="compositionally biased region" description="Low complexity" evidence="1">
    <location>
        <begin position="58"/>
        <end position="99"/>
    </location>
</feature>
<dbReference type="EMBL" id="JAKOGI010000729">
    <property type="protein sequence ID" value="KAJ8431039.1"/>
    <property type="molecule type" value="Genomic_DNA"/>
</dbReference>
<name>A0A9Q1Q763_9CARY</name>